<comment type="caution">
    <text evidence="1">The sequence shown here is derived from an EMBL/GenBank/DDBJ whole genome shotgun (WGS) entry which is preliminary data.</text>
</comment>
<dbReference type="EMBL" id="BTGU01000019">
    <property type="protein sequence ID" value="GMN45116.1"/>
    <property type="molecule type" value="Genomic_DNA"/>
</dbReference>
<gene>
    <name evidence="1" type="ORF">TIFTF001_014308</name>
</gene>
<protein>
    <submittedName>
        <fullName evidence="1">Uncharacterized protein</fullName>
    </submittedName>
</protein>
<proteinExistence type="predicted"/>
<reference evidence="1" key="1">
    <citation type="submission" date="2023-07" db="EMBL/GenBank/DDBJ databases">
        <title>draft genome sequence of fig (Ficus carica).</title>
        <authorList>
            <person name="Takahashi T."/>
            <person name="Nishimura K."/>
        </authorList>
    </citation>
    <scope>NUCLEOTIDE SEQUENCE</scope>
</reference>
<sequence>MLALEAFSSELFRVLIHGRPVVALAKVFKGYDLPPGMVSTYSTVNFFYEVHPSLGLLRIENLLDGLDARLVEALQGHKN</sequence>
<keyword evidence="2" id="KW-1185">Reference proteome</keyword>
<evidence type="ECO:0000313" key="1">
    <source>
        <dbReference type="EMBL" id="GMN45116.1"/>
    </source>
</evidence>
<name>A0AA88D6V6_FICCA</name>
<accession>A0AA88D6V6</accession>
<evidence type="ECO:0000313" key="2">
    <source>
        <dbReference type="Proteomes" id="UP001187192"/>
    </source>
</evidence>
<dbReference type="Proteomes" id="UP001187192">
    <property type="component" value="Unassembled WGS sequence"/>
</dbReference>
<organism evidence="1 2">
    <name type="scientific">Ficus carica</name>
    <name type="common">Common fig</name>
    <dbReference type="NCBI Taxonomy" id="3494"/>
    <lineage>
        <taxon>Eukaryota</taxon>
        <taxon>Viridiplantae</taxon>
        <taxon>Streptophyta</taxon>
        <taxon>Embryophyta</taxon>
        <taxon>Tracheophyta</taxon>
        <taxon>Spermatophyta</taxon>
        <taxon>Magnoliopsida</taxon>
        <taxon>eudicotyledons</taxon>
        <taxon>Gunneridae</taxon>
        <taxon>Pentapetalae</taxon>
        <taxon>rosids</taxon>
        <taxon>fabids</taxon>
        <taxon>Rosales</taxon>
        <taxon>Moraceae</taxon>
        <taxon>Ficeae</taxon>
        <taxon>Ficus</taxon>
    </lineage>
</organism>
<dbReference type="AlphaFoldDB" id="A0AA88D6V6"/>